<dbReference type="Pfam" id="PF05973">
    <property type="entry name" value="Gp49"/>
    <property type="match status" value="1"/>
</dbReference>
<name>A0A2M8LBG9_9BACT</name>
<gene>
    <name evidence="1" type="ORF">COV01_03780</name>
</gene>
<comment type="caution">
    <text evidence="1">The sequence shown here is derived from an EMBL/GenBank/DDBJ whole genome shotgun (WGS) entry which is preliminary data.</text>
</comment>
<dbReference type="Proteomes" id="UP000228700">
    <property type="component" value="Unassembled WGS sequence"/>
</dbReference>
<protein>
    <recommendedName>
        <fullName evidence="3">Type II toxin-antitoxin system RelE/ParE family toxin</fullName>
    </recommendedName>
</protein>
<organism evidence="1 2">
    <name type="scientific">Candidatus Taylorbacteria bacterium CG10_big_fil_rev_8_21_14_0_10_41_48</name>
    <dbReference type="NCBI Taxonomy" id="1975024"/>
    <lineage>
        <taxon>Bacteria</taxon>
        <taxon>Candidatus Tayloriibacteriota</taxon>
    </lineage>
</organism>
<evidence type="ECO:0008006" key="3">
    <source>
        <dbReference type="Google" id="ProtNLM"/>
    </source>
</evidence>
<accession>A0A2M8LBG9</accession>
<dbReference type="AlphaFoldDB" id="A0A2M8LBG9"/>
<dbReference type="InterPro" id="IPR009241">
    <property type="entry name" value="HigB-like"/>
</dbReference>
<dbReference type="EMBL" id="PFEQ01000014">
    <property type="protein sequence ID" value="PJE73931.1"/>
    <property type="molecule type" value="Genomic_DNA"/>
</dbReference>
<sequence length="103" mass="12376">MTKAHYKSVFLDKVKTFIKNLREGEQGKIAAQVQMMCDGEFGLVYIRPIRSPIKELIVDKYRFLFFMEKQFIYFVHAFIKKTQKTPIREIEYAEKVYKKLTQK</sequence>
<proteinExistence type="predicted"/>
<evidence type="ECO:0000313" key="2">
    <source>
        <dbReference type="Proteomes" id="UP000228700"/>
    </source>
</evidence>
<evidence type="ECO:0000313" key="1">
    <source>
        <dbReference type="EMBL" id="PJE73931.1"/>
    </source>
</evidence>
<reference evidence="2" key="1">
    <citation type="submission" date="2017-09" db="EMBL/GenBank/DDBJ databases">
        <title>Depth-based differentiation of microbial function through sediment-hosted aquifers and enrichment of novel symbionts in the deep terrestrial subsurface.</title>
        <authorList>
            <person name="Probst A.J."/>
            <person name="Ladd B."/>
            <person name="Jarett J.K."/>
            <person name="Geller-Mcgrath D.E."/>
            <person name="Sieber C.M.K."/>
            <person name="Emerson J.B."/>
            <person name="Anantharaman K."/>
            <person name="Thomas B.C."/>
            <person name="Malmstrom R."/>
            <person name="Stieglmeier M."/>
            <person name="Klingl A."/>
            <person name="Woyke T."/>
            <person name="Ryan C.M."/>
            <person name="Banfield J.F."/>
        </authorList>
    </citation>
    <scope>NUCLEOTIDE SEQUENCE [LARGE SCALE GENOMIC DNA]</scope>
</reference>